<name>A0A392UFZ9_9FABA</name>
<evidence type="ECO:0000313" key="2">
    <source>
        <dbReference type="Proteomes" id="UP000265520"/>
    </source>
</evidence>
<dbReference type="AlphaFoldDB" id="A0A392UFZ9"/>
<dbReference type="Proteomes" id="UP000265520">
    <property type="component" value="Unassembled WGS sequence"/>
</dbReference>
<organism evidence="1 2">
    <name type="scientific">Trifolium medium</name>
    <dbReference type="NCBI Taxonomy" id="97028"/>
    <lineage>
        <taxon>Eukaryota</taxon>
        <taxon>Viridiplantae</taxon>
        <taxon>Streptophyta</taxon>
        <taxon>Embryophyta</taxon>
        <taxon>Tracheophyta</taxon>
        <taxon>Spermatophyta</taxon>
        <taxon>Magnoliopsida</taxon>
        <taxon>eudicotyledons</taxon>
        <taxon>Gunneridae</taxon>
        <taxon>Pentapetalae</taxon>
        <taxon>rosids</taxon>
        <taxon>fabids</taxon>
        <taxon>Fabales</taxon>
        <taxon>Fabaceae</taxon>
        <taxon>Papilionoideae</taxon>
        <taxon>50 kb inversion clade</taxon>
        <taxon>NPAAA clade</taxon>
        <taxon>Hologalegina</taxon>
        <taxon>IRL clade</taxon>
        <taxon>Trifolieae</taxon>
        <taxon>Trifolium</taxon>
    </lineage>
</organism>
<comment type="caution">
    <text evidence="1">The sequence shown here is derived from an EMBL/GenBank/DDBJ whole genome shotgun (WGS) entry which is preliminary data.</text>
</comment>
<keyword evidence="2" id="KW-1185">Reference proteome</keyword>
<evidence type="ECO:0000313" key="1">
    <source>
        <dbReference type="EMBL" id="MCI72479.1"/>
    </source>
</evidence>
<feature type="non-terminal residue" evidence="1">
    <location>
        <position position="17"/>
    </location>
</feature>
<reference evidence="1 2" key="1">
    <citation type="journal article" date="2018" name="Front. Plant Sci.">
        <title>Red Clover (Trifolium pratense) and Zigzag Clover (T. medium) - A Picture of Genomic Similarities and Differences.</title>
        <authorList>
            <person name="Dluhosova J."/>
            <person name="Istvanek J."/>
            <person name="Nedelnik J."/>
            <person name="Repkova J."/>
        </authorList>
    </citation>
    <scope>NUCLEOTIDE SEQUENCE [LARGE SCALE GENOMIC DNA]</scope>
    <source>
        <strain evidence="2">cv. 10/8</strain>
        <tissue evidence="1">Leaf</tissue>
    </source>
</reference>
<accession>A0A392UFZ9</accession>
<protein>
    <submittedName>
        <fullName evidence="1">Uncharacterized protein</fullName>
    </submittedName>
</protein>
<dbReference type="EMBL" id="LXQA010819003">
    <property type="protein sequence ID" value="MCI72479.1"/>
    <property type="molecule type" value="Genomic_DNA"/>
</dbReference>
<proteinExistence type="predicted"/>
<sequence>MMKLHAMEDEVFNKEVK</sequence>